<dbReference type="OrthoDB" id="1491115at2"/>
<dbReference type="AlphaFoldDB" id="A0A401YUN3"/>
<sequence length="460" mass="49296">MSGTSMGREFIVPGFRDRSDVASKALGKGLRERVSRSAHAAFEPAVDRPDVVESVERSNAGRLEHLVPLRIGRMAASPFAFLRGAAGLMAADLAAEPVTGLTAQICGDAHAANFGVFGTAEGRLVMDLNDFDETVQGPWEWDLKRLVASLVVAGRVGGLDADACHAAAYDAAASYRKTMALLAGMPVLQAWNAIADDSLVAHADADELSGLLAQVTAKARRNTSARFAAKSTARRSDGTWHFVPDPPVLTAVDDDLARAVAGGLESYVDTLSTERRPLLARFAVEDVAFRVVGTGSVGTRAYVVLLLGNGDEPLVLQVKEARPSALAPYLPPTRVEHEGRRVVVGQKWMQAGTDALLGWTSIDGRDFMVRRFRNMKGSIDATLLAAHEIDDYARMTGALLARAHSHSVDPQVLAGYCGKNDRLEDAFARFAVRYADRTEADHEQLLAAVRSGRLPAETGV</sequence>
<accession>A0A401YUN3</accession>
<keyword evidence="2" id="KW-1185">Reference proteome</keyword>
<name>A0A401YUN3_9ACTN</name>
<dbReference type="EMBL" id="BIFH01000027">
    <property type="protein sequence ID" value="GCD98310.1"/>
    <property type="molecule type" value="Genomic_DNA"/>
</dbReference>
<dbReference type="InterPro" id="IPR018721">
    <property type="entry name" value="DUF2252"/>
</dbReference>
<dbReference type="Pfam" id="PF10009">
    <property type="entry name" value="DUF2252"/>
    <property type="match status" value="1"/>
</dbReference>
<comment type="caution">
    <text evidence="1">The sequence shown here is derived from an EMBL/GenBank/DDBJ whole genome shotgun (WGS) entry which is preliminary data.</text>
</comment>
<dbReference type="Proteomes" id="UP000286931">
    <property type="component" value="Unassembled WGS sequence"/>
</dbReference>
<evidence type="ECO:0000313" key="2">
    <source>
        <dbReference type="Proteomes" id="UP000286931"/>
    </source>
</evidence>
<reference evidence="1 2" key="1">
    <citation type="submission" date="2018-12" db="EMBL/GenBank/DDBJ databases">
        <title>Draft genome sequence of Embleya hyalina NBRC 13850T.</title>
        <authorList>
            <person name="Komaki H."/>
            <person name="Hosoyama A."/>
            <person name="Kimura A."/>
            <person name="Ichikawa N."/>
            <person name="Tamura T."/>
        </authorList>
    </citation>
    <scope>NUCLEOTIDE SEQUENCE [LARGE SCALE GENOMIC DNA]</scope>
    <source>
        <strain evidence="1 2">NBRC 13850</strain>
    </source>
</reference>
<dbReference type="PANTHER" id="PTHR39441:SF1">
    <property type="entry name" value="DUF2252 DOMAIN-CONTAINING PROTEIN"/>
    <property type="match status" value="1"/>
</dbReference>
<evidence type="ECO:0008006" key="3">
    <source>
        <dbReference type="Google" id="ProtNLM"/>
    </source>
</evidence>
<dbReference type="PANTHER" id="PTHR39441">
    <property type="entry name" value="DUF2252 DOMAIN-CONTAINING PROTEIN"/>
    <property type="match status" value="1"/>
</dbReference>
<gene>
    <name evidence="1" type="ORF">EHYA_06014</name>
</gene>
<dbReference type="RefSeq" id="WP_126640226.1">
    <property type="nucleotide sequence ID" value="NZ_BIFH01000027.1"/>
</dbReference>
<proteinExistence type="predicted"/>
<protein>
    <recommendedName>
        <fullName evidence="3">DUF2252 domain-containing protein</fullName>
    </recommendedName>
</protein>
<evidence type="ECO:0000313" key="1">
    <source>
        <dbReference type="EMBL" id="GCD98310.1"/>
    </source>
</evidence>
<organism evidence="1 2">
    <name type="scientific">Embleya hyalina</name>
    <dbReference type="NCBI Taxonomy" id="516124"/>
    <lineage>
        <taxon>Bacteria</taxon>
        <taxon>Bacillati</taxon>
        <taxon>Actinomycetota</taxon>
        <taxon>Actinomycetes</taxon>
        <taxon>Kitasatosporales</taxon>
        <taxon>Streptomycetaceae</taxon>
        <taxon>Embleya</taxon>
    </lineage>
</organism>